<reference evidence="2 3" key="1">
    <citation type="journal article" date="2014" name="Int. J. Syst. Evol. Microbiol.">
        <title>Complete genome sequence of Corynebacterium casei LMG S-19264T (=DSM 44701T), isolated from a smear-ripened cheese.</title>
        <authorList>
            <consortium name="US DOE Joint Genome Institute (JGI-PGF)"/>
            <person name="Walter F."/>
            <person name="Albersmeier A."/>
            <person name="Kalinowski J."/>
            <person name="Ruckert C."/>
        </authorList>
    </citation>
    <scope>NUCLEOTIDE SEQUENCE [LARGE SCALE GENOMIC DNA]</scope>
    <source>
        <strain evidence="2 3">NBRC 111766</strain>
    </source>
</reference>
<proteinExistence type="predicted"/>
<dbReference type="Gene3D" id="2.60.130.10">
    <property type="entry name" value="Aromatic compound dioxygenase"/>
    <property type="match status" value="1"/>
</dbReference>
<gene>
    <name evidence="2" type="ORF">GCM10010873_30770</name>
</gene>
<sequence length="246" mass="26518">MRPLSTLDRRTLLKALSLAPIAATVPALLQARVAQSGLISTDVCLLQAEVTEGPFYIEPPLLRADITEGKSGLPMQLRLQVVTADCTPIAGARVDVWHCDALGVYSGVKNLGGGADTEGQTFLRGTQLTDFAGVVQFETIFPGWYPGRTTHLHYKVFLDVKTVLTSQIFFDETLNDEIYAEHPAYARPTARSVKNVDDGIAADAGQGAYARVRMTEPDGAMEAALVVGVTPEGESSGVLDWLWKKA</sequence>
<evidence type="ECO:0000313" key="3">
    <source>
        <dbReference type="Proteomes" id="UP001157355"/>
    </source>
</evidence>
<dbReference type="GO" id="GO:0016702">
    <property type="term" value="F:oxidoreductase activity, acting on single donors with incorporation of molecular oxygen, incorporation of two atoms of oxygen"/>
    <property type="evidence" value="ECO:0007669"/>
    <property type="project" value="InterPro"/>
</dbReference>
<dbReference type="InterPro" id="IPR006311">
    <property type="entry name" value="TAT_signal"/>
</dbReference>
<accession>A0AA37TZ92</accession>
<keyword evidence="3" id="KW-1185">Reference proteome</keyword>
<comment type="caution">
    <text evidence="2">The sequence shown here is derived from an EMBL/GenBank/DDBJ whole genome shotgun (WGS) entry which is preliminary data.</text>
</comment>
<dbReference type="PANTHER" id="PTHR34315">
    <property type="match status" value="1"/>
</dbReference>
<dbReference type="PANTHER" id="PTHR34315:SF1">
    <property type="entry name" value="INTRADIOL RING-CLEAVAGE DIOXYGENASES DOMAIN-CONTAINING PROTEIN-RELATED"/>
    <property type="match status" value="1"/>
</dbReference>
<dbReference type="CDD" id="cd03457">
    <property type="entry name" value="intradiol_dioxygenase_like"/>
    <property type="match status" value="1"/>
</dbReference>
<dbReference type="GO" id="GO:0008199">
    <property type="term" value="F:ferric iron binding"/>
    <property type="evidence" value="ECO:0007669"/>
    <property type="project" value="InterPro"/>
</dbReference>
<dbReference type="InterPro" id="IPR000627">
    <property type="entry name" value="Intradiol_dOase_C"/>
</dbReference>
<dbReference type="EMBL" id="BSPP01000011">
    <property type="protein sequence ID" value="GLS88103.1"/>
    <property type="molecule type" value="Genomic_DNA"/>
</dbReference>
<protein>
    <submittedName>
        <fullName evidence="2">Twin-arginine translocation pathway signal protein</fullName>
    </submittedName>
</protein>
<evidence type="ECO:0000259" key="1">
    <source>
        <dbReference type="Pfam" id="PF00775"/>
    </source>
</evidence>
<dbReference type="AlphaFoldDB" id="A0AA37TZ92"/>
<dbReference type="SUPFAM" id="SSF49482">
    <property type="entry name" value="Aromatic compound dioxygenase"/>
    <property type="match status" value="1"/>
</dbReference>
<dbReference type="Proteomes" id="UP001157355">
    <property type="component" value="Unassembled WGS sequence"/>
</dbReference>
<dbReference type="InterPro" id="IPR015889">
    <property type="entry name" value="Intradiol_dOase_core"/>
</dbReference>
<evidence type="ECO:0000313" key="2">
    <source>
        <dbReference type="EMBL" id="GLS88103.1"/>
    </source>
</evidence>
<name>A0AA37TZ92_9RHOB</name>
<feature type="domain" description="Intradiol ring-cleavage dioxygenases" evidence="1">
    <location>
        <begin position="68"/>
        <end position="178"/>
    </location>
</feature>
<dbReference type="Pfam" id="PF00775">
    <property type="entry name" value="Dioxygenase_C"/>
    <property type="match status" value="1"/>
</dbReference>
<dbReference type="RefSeq" id="WP_284326278.1">
    <property type="nucleotide sequence ID" value="NZ_BSPP01000011.1"/>
</dbReference>
<dbReference type="PROSITE" id="PS51318">
    <property type="entry name" value="TAT"/>
    <property type="match status" value="1"/>
</dbReference>
<organism evidence="2 3">
    <name type="scientific">Cypionkella aquatica</name>
    <dbReference type="NCBI Taxonomy" id="1756042"/>
    <lineage>
        <taxon>Bacteria</taxon>
        <taxon>Pseudomonadati</taxon>
        <taxon>Pseudomonadota</taxon>
        <taxon>Alphaproteobacteria</taxon>
        <taxon>Rhodobacterales</taxon>
        <taxon>Paracoccaceae</taxon>
        <taxon>Cypionkella</taxon>
    </lineage>
</organism>